<dbReference type="EMBL" id="WPCR01000011">
    <property type="protein sequence ID" value="NHM14766.1"/>
    <property type="molecule type" value="Genomic_DNA"/>
</dbReference>
<comment type="caution">
    <text evidence="1">The sequence shown here is derived from an EMBL/GenBank/DDBJ whole genome shotgun (WGS) entry which is preliminary data.</text>
</comment>
<dbReference type="InterPro" id="IPR016031">
    <property type="entry name" value="Trp_RNA-bd_attenuator-like_dom"/>
</dbReference>
<dbReference type="PANTHER" id="PTHR38074:SF1">
    <property type="entry name" value="ALTERED INHERITANCE OF MITOCHONDRIA PROTEIN 24, MITOCHONDRIAL"/>
    <property type="match status" value="1"/>
</dbReference>
<dbReference type="Pfam" id="PF01987">
    <property type="entry name" value="AIM24"/>
    <property type="match status" value="1"/>
</dbReference>
<dbReference type="InterPro" id="IPR036983">
    <property type="entry name" value="AIM24_sf"/>
</dbReference>
<dbReference type="SUPFAM" id="SSF51219">
    <property type="entry name" value="TRAP-like"/>
    <property type="match status" value="1"/>
</dbReference>
<organism evidence="1 2">
    <name type="scientific">Xiamenia xianingshaonis</name>
    <dbReference type="NCBI Taxonomy" id="2682776"/>
    <lineage>
        <taxon>Bacteria</taxon>
        <taxon>Bacillati</taxon>
        <taxon>Actinomycetota</taxon>
        <taxon>Coriobacteriia</taxon>
        <taxon>Eggerthellales</taxon>
        <taxon>Eggerthellaceae</taxon>
        <taxon>Xiamenia</taxon>
    </lineage>
</organism>
<name>A0ABX0ILT5_9ACTN</name>
<gene>
    <name evidence="1" type="ORF">GMI68_08350</name>
</gene>
<accession>A0ABX0ILT5</accession>
<dbReference type="Gene3D" id="3.60.160.10">
    <property type="entry name" value="Mitochondrial biogenesis AIM24"/>
    <property type="match status" value="1"/>
</dbReference>
<evidence type="ECO:0000313" key="2">
    <source>
        <dbReference type="Proteomes" id="UP000636394"/>
    </source>
</evidence>
<reference evidence="1 2" key="1">
    <citation type="submission" date="2019-11" db="EMBL/GenBank/DDBJ databases">
        <title>Eggerthellaceae novel genus isolated from the rectal contents of marmort.</title>
        <authorList>
            <person name="Zhang G."/>
        </authorList>
    </citation>
    <scope>NUCLEOTIDE SEQUENCE [LARGE SCALE GENOMIC DNA]</scope>
    <source>
        <strain evidence="2">zg-886</strain>
    </source>
</reference>
<proteinExistence type="predicted"/>
<sequence length="254" mass="27287">MFNISNFENNDDVTLVAQMGAFKVIEWKRDLSVTPASAQEAWFSSAMHVRRRQVICDLSQAPVMVQSGGMQWMVGDVQLTSGVKGVGDMLSKMGRGMVTKESAVKPEYAGTGTLVLEPTYRYPIVIDVADWNNSVVLDDGIFLACYASLKHSLVARSNISSAVAGGEGFFNLCVNGYGALVLESPCPKEELIEITLDNDALKIDGNQALAWSSSLQFTVERSSKSLLGSAASGEGLVNVYRGTGRVLMAPTAFA</sequence>
<dbReference type="Proteomes" id="UP000636394">
    <property type="component" value="Unassembled WGS sequence"/>
</dbReference>
<keyword evidence="2" id="KW-1185">Reference proteome</keyword>
<dbReference type="RefSeq" id="WP_165059351.1">
    <property type="nucleotide sequence ID" value="NZ_WPCR01000011.1"/>
</dbReference>
<evidence type="ECO:0000313" key="1">
    <source>
        <dbReference type="EMBL" id="NHM14766.1"/>
    </source>
</evidence>
<protein>
    <submittedName>
        <fullName evidence="1">AIM24 family protein</fullName>
    </submittedName>
</protein>
<dbReference type="InterPro" id="IPR002838">
    <property type="entry name" value="AIM24"/>
</dbReference>
<dbReference type="PANTHER" id="PTHR38074">
    <property type="entry name" value="ALTERED INHERITANCE OF MITOCHONDRIA PROTEIN 24, MITOCHONDRIAL"/>
    <property type="match status" value="1"/>
</dbReference>